<organism evidence="2 3">
    <name type="scientific">Streptomyces cuspidosporus</name>
    <dbReference type="NCBI Taxonomy" id="66882"/>
    <lineage>
        <taxon>Bacteria</taxon>
        <taxon>Bacillati</taxon>
        <taxon>Actinomycetota</taxon>
        <taxon>Actinomycetes</taxon>
        <taxon>Kitasatosporales</taxon>
        <taxon>Streptomycetaceae</taxon>
        <taxon>Streptomyces</taxon>
    </lineage>
</organism>
<protein>
    <submittedName>
        <fullName evidence="2">Uncharacterized protein</fullName>
    </submittedName>
</protein>
<feature type="region of interest" description="Disordered" evidence="1">
    <location>
        <begin position="1"/>
        <end position="75"/>
    </location>
</feature>
<evidence type="ECO:0000313" key="2">
    <source>
        <dbReference type="EMBL" id="GAA2333634.1"/>
    </source>
</evidence>
<comment type="caution">
    <text evidence="2">The sequence shown here is derived from an EMBL/GenBank/DDBJ whole genome shotgun (WGS) entry which is preliminary data.</text>
</comment>
<evidence type="ECO:0000313" key="3">
    <source>
        <dbReference type="Proteomes" id="UP001500253"/>
    </source>
</evidence>
<keyword evidence="3" id="KW-1185">Reference proteome</keyword>
<evidence type="ECO:0000256" key="1">
    <source>
        <dbReference type="SAM" id="MobiDB-lite"/>
    </source>
</evidence>
<feature type="compositionally biased region" description="Pro residues" evidence="1">
    <location>
        <begin position="12"/>
        <end position="24"/>
    </location>
</feature>
<dbReference type="InterPro" id="IPR036689">
    <property type="entry name" value="ESAT-6-like_sf"/>
</dbReference>
<dbReference type="RefSeq" id="WP_346173816.1">
    <property type="nucleotide sequence ID" value="NZ_BAAASD010000005.1"/>
</dbReference>
<dbReference type="Proteomes" id="UP001500253">
    <property type="component" value="Unassembled WGS sequence"/>
</dbReference>
<dbReference type="Gene3D" id="1.10.287.1060">
    <property type="entry name" value="ESAT-6-like"/>
    <property type="match status" value="1"/>
</dbReference>
<gene>
    <name evidence="2" type="ORF">GCM10010246_16610</name>
</gene>
<reference evidence="2 3" key="1">
    <citation type="journal article" date="2019" name="Int. J. Syst. Evol. Microbiol.">
        <title>The Global Catalogue of Microorganisms (GCM) 10K type strain sequencing project: providing services to taxonomists for standard genome sequencing and annotation.</title>
        <authorList>
            <consortium name="The Broad Institute Genomics Platform"/>
            <consortium name="The Broad Institute Genome Sequencing Center for Infectious Disease"/>
            <person name="Wu L."/>
            <person name="Ma J."/>
        </authorList>
    </citation>
    <scope>NUCLEOTIDE SEQUENCE [LARGE SCALE GENOMIC DNA]</scope>
    <source>
        <strain evidence="2 3">JCM 4316</strain>
    </source>
</reference>
<proteinExistence type="predicted"/>
<name>A0ABN3FML3_9ACTN</name>
<dbReference type="SUPFAM" id="SSF140453">
    <property type="entry name" value="EsxAB dimer-like"/>
    <property type="match status" value="1"/>
</dbReference>
<dbReference type="EMBL" id="BAAASD010000005">
    <property type="protein sequence ID" value="GAA2333634.1"/>
    <property type="molecule type" value="Genomic_DNA"/>
</dbReference>
<sequence>MTGKRTTEGDLPEPPLFLPTPPGADPSEGKSLILSPHLQPKDPPATRPKSKIDEYLSGMPSKPVEGTPELPPSLQGKKLKIATSVLRAAADSADKIYDDFSKPAAALEEPTKSAVTAMGGWESARALKTSHGNWEAQAGTVVAWLQTISESLRAAARSHTSTDHEVWESIQPVWRKKN</sequence>
<accession>A0ABN3FML3</accession>